<gene>
    <name evidence="1" type="ORF">OD459_26400</name>
</gene>
<organism evidence="1 2">
    <name type="scientific">Cytobacillus firmus</name>
    <name type="common">Bacillus firmus</name>
    <dbReference type="NCBI Taxonomy" id="1399"/>
    <lineage>
        <taxon>Bacteria</taxon>
        <taxon>Bacillati</taxon>
        <taxon>Bacillota</taxon>
        <taxon>Bacilli</taxon>
        <taxon>Bacillales</taxon>
        <taxon>Bacillaceae</taxon>
        <taxon>Cytobacillus</taxon>
    </lineage>
</organism>
<reference evidence="1" key="1">
    <citation type="submission" date="2022-10" db="EMBL/GenBank/DDBJ databases">
        <title>Mechanism of multi-heavy metal repair in Cytobacillus Firmus M7.</title>
        <authorList>
            <person name="Li X."/>
            <person name="Yu C."/>
        </authorList>
    </citation>
    <scope>NUCLEOTIDE SEQUENCE</scope>
    <source>
        <strain evidence="1">M7</strain>
        <plasmid evidence="1">p1</plasmid>
    </source>
</reference>
<proteinExistence type="predicted"/>
<evidence type="ECO:0000313" key="2">
    <source>
        <dbReference type="Proteomes" id="UP001163104"/>
    </source>
</evidence>
<evidence type="ECO:0000313" key="1">
    <source>
        <dbReference type="EMBL" id="UYG98021.1"/>
    </source>
</evidence>
<dbReference type="RefSeq" id="WP_019380937.1">
    <property type="nucleotide sequence ID" value="NZ_CP107028.1"/>
</dbReference>
<dbReference type="EMBL" id="CP107028">
    <property type="protein sequence ID" value="UYG98021.1"/>
    <property type="molecule type" value="Genomic_DNA"/>
</dbReference>
<protein>
    <submittedName>
        <fullName evidence="1">Uncharacterized protein</fullName>
    </submittedName>
</protein>
<geneLocation type="plasmid" evidence="1 2">
    <name>p1</name>
</geneLocation>
<accession>A0AA46P648</accession>
<name>A0AA46P648_CYTFI</name>
<dbReference type="AlphaFoldDB" id="A0AA46P648"/>
<sequence>MKKRTGSRIVPAFVIRDTRLLSIMKRPKIFIGFEVNKDKIIQLLKVQR</sequence>
<dbReference type="Proteomes" id="UP001163104">
    <property type="component" value="Plasmid p1"/>
</dbReference>
<keyword evidence="1" id="KW-0614">Plasmid</keyword>